<evidence type="ECO:0000313" key="10">
    <source>
        <dbReference type="Proteomes" id="UP001221519"/>
    </source>
</evidence>
<dbReference type="GO" id="GO:0016301">
    <property type="term" value="F:kinase activity"/>
    <property type="evidence" value="ECO:0007669"/>
    <property type="project" value="UniProtKB-KW"/>
</dbReference>
<keyword evidence="10" id="KW-1185">Reference proteome</keyword>
<keyword evidence="9" id="KW-0418">Kinase</keyword>
<sequence>MTNKEITAESLTPDNRFVSELVIQGDMERITQLYGHPYTIKGTVVHGQALGRTLGYPTINLGGEADLYVSPKPGIYFGTSVILEGDRETEQYNAIISAGNRPTVGGESYFIEAFLLDYSGDLYGRKVLLEFLKYVREEITFENLDQLMKQMKLDENHAKWKTGFHSRNRLDYIILFNLSSQGISRVGK</sequence>
<reference evidence="9 10" key="1">
    <citation type="submission" date="2023-02" db="EMBL/GenBank/DDBJ databases">
        <title>Pathogen: clinical or host-associated sample.</title>
        <authorList>
            <person name="Hergert J."/>
            <person name="Casey R."/>
            <person name="Wagner J."/>
            <person name="Young E.L."/>
            <person name="Oakeson K.F."/>
        </authorList>
    </citation>
    <scope>NUCLEOTIDE SEQUENCE [LARGE SCALE GENOMIC DNA]</scope>
    <source>
        <strain evidence="9 10">2022CK-00829</strain>
    </source>
</reference>
<dbReference type="EC" id="2.7.1.26" evidence="1"/>
<evidence type="ECO:0000256" key="6">
    <source>
        <dbReference type="ARBA" id="ARBA00022840"/>
    </source>
</evidence>
<protein>
    <recommendedName>
        <fullName evidence="1">riboflavin kinase</fullName>
        <ecNumber evidence="1">2.7.1.26</ecNumber>
    </recommendedName>
</protein>
<dbReference type="InterPro" id="IPR023465">
    <property type="entry name" value="Riboflavin_kinase_dom_sf"/>
</dbReference>
<evidence type="ECO:0000256" key="7">
    <source>
        <dbReference type="ARBA" id="ARBA00047880"/>
    </source>
</evidence>
<evidence type="ECO:0000256" key="4">
    <source>
        <dbReference type="ARBA" id="ARBA00022679"/>
    </source>
</evidence>
<dbReference type="PANTHER" id="PTHR22749">
    <property type="entry name" value="RIBOFLAVIN KINASE/FMN ADENYLYLTRANSFERASE"/>
    <property type="match status" value="1"/>
</dbReference>
<proteinExistence type="predicted"/>
<evidence type="ECO:0000313" key="9">
    <source>
        <dbReference type="EMBL" id="WDI00201.1"/>
    </source>
</evidence>
<evidence type="ECO:0000256" key="1">
    <source>
        <dbReference type="ARBA" id="ARBA00012105"/>
    </source>
</evidence>
<gene>
    <name evidence="9" type="ORF">PUW25_12830</name>
</gene>
<keyword evidence="4" id="KW-0808">Transferase</keyword>
<name>A0ABY7X2X6_9BACL</name>
<dbReference type="Gene3D" id="2.40.30.30">
    <property type="entry name" value="Riboflavin kinase-like"/>
    <property type="match status" value="1"/>
</dbReference>
<dbReference type="Pfam" id="PF01687">
    <property type="entry name" value="Flavokinase"/>
    <property type="match status" value="1"/>
</dbReference>
<comment type="catalytic activity">
    <reaction evidence="7">
        <text>riboflavin + ATP = FMN + ADP + H(+)</text>
        <dbReference type="Rhea" id="RHEA:14357"/>
        <dbReference type="ChEBI" id="CHEBI:15378"/>
        <dbReference type="ChEBI" id="CHEBI:30616"/>
        <dbReference type="ChEBI" id="CHEBI:57986"/>
        <dbReference type="ChEBI" id="CHEBI:58210"/>
        <dbReference type="ChEBI" id="CHEBI:456216"/>
        <dbReference type="EC" id="2.7.1.26"/>
    </reaction>
</comment>
<accession>A0ABY7X2X6</accession>
<dbReference type="InterPro" id="IPR023468">
    <property type="entry name" value="Riboflavin_kinase"/>
</dbReference>
<dbReference type="RefSeq" id="WP_274337136.1">
    <property type="nucleotide sequence ID" value="NZ_CP118106.1"/>
</dbReference>
<keyword evidence="6" id="KW-0067">ATP-binding</keyword>
<dbReference type="Proteomes" id="UP001221519">
    <property type="component" value="Chromosome"/>
</dbReference>
<dbReference type="SMART" id="SM00904">
    <property type="entry name" value="Flavokinase"/>
    <property type="match status" value="1"/>
</dbReference>
<dbReference type="InterPro" id="IPR015865">
    <property type="entry name" value="Riboflavin_kinase_bac/euk"/>
</dbReference>
<evidence type="ECO:0000256" key="5">
    <source>
        <dbReference type="ARBA" id="ARBA00022741"/>
    </source>
</evidence>
<evidence type="ECO:0000256" key="3">
    <source>
        <dbReference type="ARBA" id="ARBA00022643"/>
    </source>
</evidence>
<feature type="domain" description="Riboflavin kinase" evidence="8">
    <location>
        <begin position="33"/>
        <end position="162"/>
    </location>
</feature>
<evidence type="ECO:0000259" key="8">
    <source>
        <dbReference type="SMART" id="SM00904"/>
    </source>
</evidence>
<dbReference type="EMBL" id="CP118108">
    <property type="protein sequence ID" value="WDI00201.1"/>
    <property type="molecule type" value="Genomic_DNA"/>
</dbReference>
<dbReference type="SUPFAM" id="SSF82114">
    <property type="entry name" value="Riboflavin kinase-like"/>
    <property type="match status" value="1"/>
</dbReference>
<keyword evidence="5" id="KW-0547">Nucleotide-binding</keyword>
<organism evidence="9 10">
    <name type="scientific">Paenibacillus urinalis</name>
    <dbReference type="NCBI Taxonomy" id="521520"/>
    <lineage>
        <taxon>Bacteria</taxon>
        <taxon>Bacillati</taxon>
        <taxon>Bacillota</taxon>
        <taxon>Bacilli</taxon>
        <taxon>Bacillales</taxon>
        <taxon>Paenibacillaceae</taxon>
        <taxon>Paenibacillus</taxon>
    </lineage>
</organism>
<keyword evidence="2" id="KW-0285">Flavoprotein</keyword>
<keyword evidence="3" id="KW-0288">FMN</keyword>
<evidence type="ECO:0000256" key="2">
    <source>
        <dbReference type="ARBA" id="ARBA00022630"/>
    </source>
</evidence>
<dbReference type="PANTHER" id="PTHR22749:SF6">
    <property type="entry name" value="RIBOFLAVIN KINASE"/>
    <property type="match status" value="1"/>
</dbReference>